<name>A0A2P6MGZ7_ALKUR</name>
<dbReference type="SUPFAM" id="SSF51905">
    <property type="entry name" value="FAD/NAD(P)-binding domain"/>
    <property type="match status" value="2"/>
</dbReference>
<protein>
    <submittedName>
        <fullName evidence="1">Uncharacterized protein</fullName>
    </submittedName>
</protein>
<reference evidence="1 2" key="1">
    <citation type="submission" date="2018-03" db="EMBL/GenBank/DDBJ databases">
        <title>Bacillus urumqiensis sp. nov., a moderately haloalkaliphilic bacterium isolated from a salt lake.</title>
        <authorList>
            <person name="Zhao B."/>
            <person name="Liao Z."/>
        </authorList>
    </citation>
    <scope>NUCLEOTIDE SEQUENCE [LARGE SCALE GENOMIC DNA]</scope>
    <source>
        <strain evidence="1 2">BZ-SZ-XJ18</strain>
    </source>
</reference>
<gene>
    <name evidence="1" type="ORF">C6I21_08470</name>
</gene>
<dbReference type="PANTHER" id="PTHR38663:SF1">
    <property type="entry name" value="L-ORNITHINE N(5)-MONOOXYGENASE"/>
    <property type="match status" value="1"/>
</dbReference>
<proteinExistence type="predicted"/>
<organism evidence="1 2">
    <name type="scientific">Alkalicoccus urumqiensis</name>
    <name type="common">Bacillus urumqiensis</name>
    <dbReference type="NCBI Taxonomy" id="1548213"/>
    <lineage>
        <taxon>Bacteria</taxon>
        <taxon>Bacillati</taxon>
        <taxon>Bacillota</taxon>
        <taxon>Bacilli</taxon>
        <taxon>Bacillales</taxon>
        <taxon>Bacillaceae</taxon>
        <taxon>Alkalicoccus</taxon>
    </lineage>
</organism>
<dbReference type="OrthoDB" id="370110at2"/>
<dbReference type="PRINTS" id="PR00368">
    <property type="entry name" value="FADPNR"/>
</dbReference>
<evidence type="ECO:0000313" key="1">
    <source>
        <dbReference type="EMBL" id="PRO65552.1"/>
    </source>
</evidence>
<dbReference type="EMBL" id="PVNS01000007">
    <property type="protein sequence ID" value="PRO65552.1"/>
    <property type="molecule type" value="Genomic_DNA"/>
</dbReference>
<keyword evidence="2" id="KW-1185">Reference proteome</keyword>
<dbReference type="AlphaFoldDB" id="A0A2P6MGZ7"/>
<dbReference type="Pfam" id="PF13738">
    <property type="entry name" value="Pyr_redox_3"/>
    <property type="match status" value="1"/>
</dbReference>
<accession>A0A2P6MGZ7</accession>
<dbReference type="InterPro" id="IPR036188">
    <property type="entry name" value="FAD/NAD-bd_sf"/>
</dbReference>
<dbReference type="Proteomes" id="UP000243650">
    <property type="component" value="Unassembled WGS sequence"/>
</dbReference>
<dbReference type="PRINTS" id="PR00469">
    <property type="entry name" value="PNDRDTASEII"/>
</dbReference>
<dbReference type="PANTHER" id="PTHR38663">
    <property type="match status" value="1"/>
</dbReference>
<sequence>MELTEEVDCLRINRNYYDLKRMSDMTHCIIIGGGIQGMTAAVHLREAGLPAEDLTIIDPHEAPLAVWKNRTEKIGMPYLRSAFVHHLSSDPFSLEREGCDFYGRYKRPSTMSFREHAEKLVERWQLDECWYQDAVTGIHRAADGWQVCVKNGSPLAAPHVILAVGGQHTPFVPEKWEDAVHIYDSSLSLTAEESPYIVIGGGISAAHTAVFLSTRHPGGVTLIKRHAFRVHDFDSSPGWLGPKNMRSFSRIDPEEDRRKKIREARMPGSIPRELFFRLRRLEQQGALRIVTGNIDAQENSAVHLEDGSTYSRKSIIACTGFTSALPEKEWLEPLISSQSLPCASCGYPVLSGNLTWKEGLYCTGALAELEIGPVARNIAGAQRAARKIAASVLA</sequence>
<comment type="caution">
    <text evidence="1">The sequence shown here is derived from an EMBL/GenBank/DDBJ whole genome shotgun (WGS) entry which is preliminary data.</text>
</comment>
<dbReference type="Gene3D" id="3.50.50.60">
    <property type="entry name" value="FAD/NAD(P)-binding domain"/>
    <property type="match status" value="1"/>
</dbReference>
<evidence type="ECO:0000313" key="2">
    <source>
        <dbReference type="Proteomes" id="UP000243650"/>
    </source>
</evidence>